<protein>
    <submittedName>
        <fullName evidence="3">Heavy-metal-associated domain-containing protein</fullName>
    </submittedName>
</protein>
<dbReference type="RefSeq" id="WP_010838266.1">
    <property type="nucleotide sequence ID" value="NZ_QRCM01000001.1"/>
</dbReference>
<evidence type="ECO:0000256" key="1">
    <source>
        <dbReference type="ARBA" id="ARBA00022723"/>
    </source>
</evidence>
<name>A0A6P2CFJ0_9NOCA</name>
<proteinExistence type="predicted"/>
<feature type="domain" description="HMA" evidence="2">
    <location>
        <begin position="7"/>
        <end position="72"/>
    </location>
</feature>
<dbReference type="Proteomes" id="UP000471120">
    <property type="component" value="Unassembled WGS sequence"/>
</dbReference>
<dbReference type="PROSITE" id="PS50846">
    <property type="entry name" value="HMA_2"/>
    <property type="match status" value="1"/>
</dbReference>
<dbReference type="Pfam" id="PF00403">
    <property type="entry name" value="HMA"/>
    <property type="match status" value="1"/>
</dbReference>
<dbReference type="InterPro" id="IPR017969">
    <property type="entry name" value="Heavy-metal-associated_CS"/>
</dbReference>
<dbReference type="InterPro" id="IPR006121">
    <property type="entry name" value="HMA_dom"/>
</dbReference>
<dbReference type="InterPro" id="IPR036163">
    <property type="entry name" value="HMA_dom_sf"/>
</dbReference>
<dbReference type="SUPFAM" id="SSF55008">
    <property type="entry name" value="HMA, heavy metal-associated domain"/>
    <property type="match status" value="1"/>
</dbReference>
<evidence type="ECO:0000259" key="2">
    <source>
        <dbReference type="PROSITE" id="PS50846"/>
    </source>
</evidence>
<evidence type="ECO:0000313" key="4">
    <source>
        <dbReference type="Proteomes" id="UP000471120"/>
    </source>
</evidence>
<reference evidence="3 4" key="1">
    <citation type="submission" date="2018-07" db="EMBL/GenBank/DDBJ databases">
        <title>Genome sequence of Rhodococcus rhodnii ATCC 35071 from Rhodnius prolixus.</title>
        <authorList>
            <person name="Patel V."/>
            <person name="Vogel K.J."/>
        </authorList>
    </citation>
    <scope>NUCLEOTIDE SEQUENCE [LARGE SCALE GENOMIC DNA]</scope>
    <source>
        <strain evidence="3 4">ATCC 35071</strain>
    </source>
</reference>
<dbReference type="CDD" id="cd00371">
    <property type="entry name" value="HMA"/>
    <property type="match status" value="1"/>
</dbReference>
<accession>A0A6P2CFJ0</accession>
<sequence length="74" mass="7308">MSVSASSDNTYTVSGMTCGGCAGKVTVAVERIPGVLGVDVDLAVGGITLTTDGAVGDDAVRDAVEQAGYRLATD</sequence>
<comment type="caution">
    <text evidence="3">The sequence shown here is derived from an EMBL/GenBank/DDBJ whole genome shotgun (WGS) entry which is preliminary data.</text>
</comment>
<gene>
    <name evidence="3" type="ORF">DW322_16670</name>
</gene>
<dbReference type="PROSITE" id="PS01047">
    <property type="entry name" value="HMA_1"/>
    <property type="match status" value="1"/>
</dbReference>
<dbReference type="AlphaFoldDB" id="A0A6P2CFJ0"/>
<keyword evidence="1" id="KW-0479">Metal-binding</keyword>
<organism evidence="3 4">
    <name type="scientific">Rhodococcus rhodnii</name>
    <dbReference type="NCBI Taxonomy" id="38312"/>
    <lineage>
        <taxon>Bacteria</taxon>
        <taxon>Bacillati</taxon>
        <taxon>Actinomycetota</taxon>
        <taxon>Actinomycetes</taxon>
        <taxon>Mycobacteriales</taxon>
        <taxon>Nocardiaceae</taxon>
        <taxon>Rhodococcus</taxon>
    </lineage>
</organism>
<dbReference type="GO" id="GO:0046872">
    <property type="term" value="F:metal ion binding"/>
    <property type="evidence" value="ECO:0007669"/>
    <property type="project" value="UniProtKB-KW"/>
</dbReference>
<dbReference type="EMBL" id="QRCM01000001">
    <property type="protein sequence ID" value="TXG91534.1"/>
    <property type="molecule type" value="Genomic_DNA"/>
</dbReference>
<dbReference type="Gene3D" id="3.30.70.100">
    <property type="match status" value="1"/>
</dbReference>
<evidence type="ECO:0000313" key="3">
    <source>
        <dbReference type="EMBL" id="TXG91534.1"/>
    </source>
</evidence>